<organism evidence="2 3">
    <name type="scientific">Peteryoungia ipomoeae</name>
    <dbReference type="NCBI Taxonomy" id="1210932"/>
    <lineage>
        <taxon>Bacteria</taxon>
        <taxon>Pseudomonadati</taxon>
        <taxon>Pseudomonadota</taxon>
        <taxon>Alphaproteobacteria</taxon>
        <taxon>Hyphomicrobiales</taxon>
        <taxon>Rhizobiaceae</taxon>
        <taxon>Peteryoungia</taxon>
    </lineage>
</organism>
<name>A0A4S8P052_9HYPH</name>
<dbReference type="PROSITE" id="PS51257">
    <property type="entry name" value="PROKAR_LIPOPROTEIN"/>
    <property type="match status" value="1"/>
</dbReference>
<evidence type="ECO:0000313" key="3">
    <source>
        <dbReference type="Proteomes" id="UP000308828"/>
    </source>
</evidence>
<reference evidence="2 3" key="1">
    <citation type="submission" date="2019-04" db="EMBL/GenBank/DDBJ databases">
        <title>Genome sequence of strain shin9-1.</title>
        <authorList>
            <person name="Gao J."/>
            <person name="Sun J."/>
        </authorList>
    </citation>
    <scope>NUCLEOTIDE SEQUENCE [LARGE SCALE GENOMIC DNA]</scope>
    <source>
        <strain evidence="3">shin9-1</strain>
    </source>
</reference>
<sequence>MTSRMLAWGIVLLACPLSLLPASAAERIYCAASDDHIDLSLELGFDKRDPERLHHFRGIAALKGSAPQAGTQRFRLESEMIRQYWIDDKDLRLSLRNALPSRRPALGLSIVLQTERKSMGTLRFEGVYEAKLVRHTQSGTAAGETMMDETAPIFCAIKR</sequence>
<protein>
    <submittedName>
        <fullName evidence="2">Uncharacterized protein</fullName>
    </submittedName>
</protein>
<dbReference type="OrthoDB" id="9808963at2"/>
<dbReference type="RefSeq" id="WP_136598738.1">
    <property type="nucleotide sequence ID" value="NZ_STGV01000003.1"/>
</dbReference>
<accession>A0A4S8P052</accession>
<evidence type="ECO:0000256" key="1">
    <source>
        <dbReference type="SAM" id="SignalP"/>
    </source>
</evidence>
<dbReference type="EMBL" id="STGV01000003">
    <property type="protein sequence ID" value="THV23298.1"/>
    <property type="molecule type" value="Genomic_DNA"/>
</dbReference>
<evidence type="ECO:0000313" key="2">
    <source>
        <dbReference type="EMBL" id="THV23298.1"/>
    </source>
</evidence>
<gene>
    <name evidence="2" type="ORF">FAA97_11890</name>
</gene>
<dbReference type="Proteomes" id="UP000308828">
    <property type="component" value="Unassembled WGS sequence"/>
</dbReference>
<dbReference type="AlphaFoldDB" id="A0A4S8P052"/>
<comment type="caution">
    <text evidence="2">The sequence shown here is derived from an EMBL/GenBank/DDBJ whole genome shotgun (WGS) entry which is preliminary data.</text>
</comment>
<feature type="chain" id="PRO_5020688346" evidence="1">
    <location>
        <begin position="25"/>
        <end position="159"/>
    </location>
</feature>
<keyword evidence="1" id="KW-0732">Signal</keyword>
<proteinExistence type="predicted"/>
<keyword evidence="3" id="KW-1185">Reference proteome</keyword>
<feature type="signal peptide" evidence="1">
    <location>
        <begin position="1"/>
        <end position="24"/>
    </location>
</feature>